<dbReference type="Ensembl" id="ENSAMXT00000055492.1">
    <property type="protein sequence ID" value="ENSAMXP00000042887.1"/>
    <property type="gene ID" value="ENSAMXG00000031944.1"/>
</dbReference>
<reference evidence="2" key="3">
    <citation type="submission" date="2025-08" db="UniProtKB">
        <authorList>
            <consortium name="Ensembl"/>
        </authorList>
    </citation>
    <scope>IDENTIFICATION</scope>
</reference>
<keyword evidence="1" id="KW-0853">WD repeat</keyword>
<dbReference type="GeneTree" id="ENSGT00940000158454"/>
<dbReference type="GO" id="GO:0019901">
    <property type="term" value="F:protein kinase binding"/>
    <property type="evidence" value="ECO:0007669"/>
    <property type="project" value="TreeGrafter"/>
</dbReference>
<evidence type="ECO:0000313" key="2">
    <source>
        <dbReference type="Ensembl" id="ENSAMXP00000042887.1"/>
    </source>
</evidence>
<dbReference type="InParanoid" id="A0A3B1JKF6"/>
<sequence length="110" mass="12166">MAVSGSKDGTVIMHSVRRGQYLRTLRPPCESFYSARVAQLQVGMEGHMVAQTVMEGRTAGKRYALYVYSVNGTLLASVVLEEPVSALYLVSDYLVLGTLQGNLHIRDLFR</sequence>
<dbReference type="Proteomes" id="UP000018467">
    <property type="component" value="Unassembled WGS sequence"/>
</dbReference>
<dbReference type="SUPFAM" id="SSF50978">
    <property type="entry name" value="WD40 repeat-like"/>
    <property type="match status" value="1"/>
</dbReference>
<dbReference type="PANTHER" id="PTHR13743:SF111">
    <property type="entry name" value="NEUROBEACHIN-LIKE PROTEIN 2"/>
    <property type="match status" value="1"/>
</dbReference>
<dbReference type="InterPro" id="IPR036322">
    <property type="entry name" value="WD40_repeat_dom_sf"/>
</dbReference>
<dbReference type="GO" id="GO:0016020">
    <property type="term" value="C:membrane"/>
    <property type="evidence" value="ECO:0007669"/>
    <property type="project" value="TreeGrafter"/>
</dbReference>
<evidence type="ECO:0008006" key="4">
    <source>
        <dbReference type="Google" id="ProtNLM"/>
    </source>
</evidence>
<dbReference type="InterPro" id="IPR015943">
    <property type="entry name" value="WD40/YVTN_repeat-like_dom_sf"/>
</dbReference>
<dbReference type="Gene3D" id="2.130.10.10">
    <property type="entry name" value="YVTN repeat-like/Quinoprotein amine dehydrogenase"/>
    <property type="match status" value="1"/>
</dbReference>
<dbReference type="AlphaFoldDB" id="A0A3B1JKF6"/>
<dbReference type="GO" id="GO:0008104">
    <property type="term" value="P:intracellular protein localization"/>
    <property type="evidence" value="ECO:0007669"/>
    <property type="project" value="TreeGrafter"/>
</dbReference>
<protein>
    <recommendedName>
        <fullName evidence="4">Neurobeachin beta-propeller domain-containing protein</fullName>
    </recommendedName>
</protein>
<organism evidence="2 3">
    <name type="scientific">Astyanax mexicanus</name>
    <name type="common">Blind cave fish</name>
    <name type="synonym">Astyanax fasciatus mexicanus</name>
    <dbReference type="NCBI Taxonomy" id="7994"/>
    <lineage>
        <taxon>Eukaryota</taxon>
        <taxon>Metazoa</taxon>
        <taxon>Chordata</taxon>
        <taxon>Craniata</taxon>
        <taxon>Vertebrata</taxon>
        <taxon>Euteleostomi</taxon>
        <taxon>Actinopterygii</taxon>
        <taxon>Neopterygii</taxon>
        <taxon>Teleostei</taxon>
        <taxon>Ostariophysi</taxon>
        <taxon>Characiformes</taxon>
        <taxon>Characoidei</taxon>
        <taxon>Acestrorhamphidae</taxon>
        <taxon>Acestrorhamphinae</taxon>
        <taxon>Astyanax</taxon>
    </lineage>
</organism>
<dbReference type="Bgee" id="ENSAMXG00000031944">
    <property type="expression patterns" value="Expressed in zone of skin and 14 other cell types or tissues"/>
</dbReference>
<reference evidence="3" key="2">
    <citation type="journal article" date="2014" name="Nat. Commun.">
        <title>The cavefish genome reveals candidate genes for eye loss.</title>
        <authorList>
            <person name="McGaugh S.E."/>
            <person name="Gross J.B."/>
            <person name="Aken B."/>
            <person name="Blin M."/>
            <person name="Borowsky R."/>
            <person name="Chalopin D."/>
            <person name="Hinaux H."/>
            <person name="Jeffery W.R."/>
            <person name="Keene A."/>
            <person name="Ma L."/>
            <person name="Minx P."/>
            <person name="Murphy D."/>
            <person name="O'Quin K.E."/>
            <person name="Retaux S."/>
            <person name="Rohner N."/>
            <person name="Searle S.M."/>
            <person name="Stahl B.A."/>
            <person name="Tabin C."/>
            <person name="Volff J.N."/>
            <person name="Yoshizawa M."/>
            <person name="Warren W.C."/>
        </authorList>
    </citation>
    <scope>NUCLEOTIDE SEQUENCE [LARGE SCALE GENOMIC DNA]</scope>
    <source>
        <strain evidence="3">female</strain>
    </source>
</reference>
<dbReference type="PANTHER" id="PTHR13743">
    <property type="entry name" value="BEIGE/BEACH-RELATED"/>
    <property type="match status" value="1"/>
</dbReference>
<reference evidence="2" key="4">
    <citation type="submission" date="2025-09" db="UniProtKB">
        <authorList>
            <consortium name="Ensembl"/>
        </authorList>
    </citation>
    <scope>IDENTIFICATION</scope>
</reference>
<keyword evidence="3" id="KW-1185">Reference proteome</keyword>
<name>A0A3B1JKF6_ASTMX</name>
<dbReference type="InterPro" id="IPR050865">
    <property type="entry name" value="BEACH_Domain"/>
</dbReference>
<accession>A0A3B1JKF6</accession>
<reference evidence="3" key="1">
    <citation type="submission" date="2013-03" db="EMBL/GenBank/DDBJ databases">
        <authorList>
            <person name="Jeffery W."/>
            <person name="Warren W."/>
            <person name="Wilson R.K."/>
        </authorList>
    </citation>
    <scope>NUCLEOTIDE SEQUENCE</scope>
    <source>
        <strain evidence="3">female</strain>
    </source>
</reference>
<evidence type="ECO:0000313" key="3">
    <source>
        <dbReference type="Proteomes" id="UP000018467"/>
    </source>
</evidence>
<proteinExistence type="predicted"/>
<dbReference type="GO" id="GO:0005829">
    <property type="term" value="C:cytosol"/>
    <property type="evidence" value="ECO:0007669"/>
    <property type="project" value="TreeGrafter"/>
</dbReference>
<evidence type="ECO:0000256" key="1">
    <source>
        <dbReference type="ARBA" id="ARBA00022574"/>
    </source>
</evidence>